<dbReference type="EMBL" id="JARQZJ010000001">
    <property type="protein sequence ID" value="KAK9869295.1"/>
    <property type="molecule type" value="Genomic_DNA"/>
</dbReference>
<comment type="similarity">
    <text evidence="1 2">Belongs to the calycin superfamily. Lipocalin family.</text>
</comment>
<evidence type="ECO:0000313" key="4">
    <source>
        <dbReference type="EMBL" id="KAK9869295.1"/>
    </source>
</evidence>
<evidence type="ECO:0000256" key="1">
    <source>
        <dbReference type="ARBA" id="ARBA00006889"/>
    </source>
</evidence>
<feature type="chain" id="PRO_5043115400" description="Lipocalin/cytosolic fatty-acid binding domain-containing protein" evidence="2">
    <location>
        <begin position="18"/>
        <end position="187"/>
    </location>
</feature>
<gene>
    <name evidence="4" type="ORF">WA026_003047</name>
</gene>
<dbReference type="GO" id="GO:0006629">
    <property type="term" value="P:lipid metabolic process"/>
    <property type="evidence" value="ECO:0007669"/>
    <property type="project" value="TreeGrafter"/>
</dbReference>
<keyword evidence="5" id="KW-1185">Reference proteome</keyword>
<dbReference type="InterPro" id="IPR000566">
    <property type="entry name" value="Lipocln_cytosolic_FA-bd_dom"/>
</dbReference>
<feature type="signal peptide" evidence="2">
    <location>
        <begin position="1"/>
        <end position="17"/>
    </location>
</feature>
<dbReference type="PANTHER" id="PTHR10612:SF34">
    <property type="entry name" value="APOLIPOPROTEIN D"/>
    <property type="match status" value="1"/>
</dbReference>
<protein>
    <recommendedName>
        <fullName evidence="3">Lipocalin/cytosolic fatty-acid binding domain-containing protein</fullName>
    </recommendedName>
</protein>
<keyword evidence="2" id="KW-0732">Signal</keyword>
<dbReference type="PANTHER" id="PTHR10612">
    <property type="entry name" value="APOLIPOPROTEIN D"/>
    <property type="match status" value="1"/>
</dbReference>
<dbReference type="Proteomes" id="UP001431783">
    <property type="component" value="Unassembled WGS sequence"/>
</dbReference>
<dbReference type="InterPro" id="IPR022271">
    <property type="entry name" value="Lipocalin_ApoD"/>
</dbReference>
<evidence type="ECO:0000259" key="3">
    <source>
        <dbReference type="Pfam" id="PF00061"/>
    </source>
</evidence>
<reference evidence="4 5" key="1">
    <citation type="submission" date="2023-03" db="EMBL/GenBank/DDBJ databases">
        <title>Genome insight into feeding habits of ladybird beetles.</title>
        <authorList>
            <person name="Li H.-S."/>
            <person name="Huang Y.-H."/>
            <person name="Pang H."/>
        </authorList>
    </citation>
    <scope>NUCLEOTIDE SEQUENCE [LARGE SCALE GENOMIC DNA]</scope>
    <source>
        <strain evidence="4">SYSU_2023b</strain>
        <tissue evidence="4">Whole body</tissue>
    </source>
</reference>
<proteinExistence type="inferred from homology"/>
<dbReference type="PIRSF" id="PIRSF036893">
    <property type="entry name" value="Lipocalin_ApoD"/>
    <property type="match status" value="1"/>
</dbReference>
<dbReference type="GO" id="GO:0005737">
    <property type="term" value="C:cytoplasm"/>
    <property type="evidence" value="ECO:0007669"/>
    <property type="project" value="TreeGrafter"/>
</dbReference>
<dbReference type="Pfam" id="PF00061">
    <property type="entry name" value="Lipocalin"/>
    <property type="match status" value="1"/>
</dbReference>
<dbReference type="AlphaFoldDB" id="A0AAW1TL87"/>
<evidence type="ECO:0000256" key="2">
    <source>
        <dbReference type="PIRNR" id="PIRNR036893"/>
    </source>
</evidence>
<accession>A0AAW1TL87</accession>
<name>A0AAW1TL87_9CUCU</name>
<evidence type="ECO:0000313" key="5">
    <source>
        <dbReference type="Proteomes" id="UP001431783"/>
    </source>
</evidence>
<sequence length="187" mass="21239">MFQYVTVFALFLCGINSQTVHEGDCPNIPVQGHFNLNEFAGVWYEAERSYIVFEEDSSCTKHTLTAVSNTKLNVLISLIRQGGQSDLIDGTAVLNDKLDEAKFTVNLNIGPRYFSQPTPYFALEVVNDEYACIWSCTQIDGYTYQDFSIILTRSPNPSEETLKKARNVYDRNNIIREEVQVVNQNNC</sequence>
<dbReference type="InterPro" id="IPR012674">
    <property type="entry name" value="Calycin"/>
</dbReference>
<feature type="domain" description="Lipocalin/cytosolic fatty-acid binding" evidence="3">
    <location>
        <begin position="40"/>
        <end position="185"/>
    </location>
</feature>
<comment type="caution">
    <text evidence="4">The sequence shown here is derived from an EMBL/GenBank/DDBJ whole genome shotgun (WGS) entry which is preliminary data.</text>
</comment>
<organism evidence="4 5">
    <name type="scientific">Henosepilachna vigintioctopunctata</name>
    <dbReference type="NCBI Taxonomy" id="420089"/>
    <lineage>
        <taxon>Eukaryota</taxon>
        <taxon>Metazoa</taxon>
        <taxon>Ecdysozoa</taxon>
        <taxon>Arthropoda</taxon>
        <taxon>Hexapoda</taxon>
        <taxon>Insecta</taxon>
        <taxon>Pterygota</taxon>
        <taxon>Neoptera</taxon>
        <taxon>Endopterygota</taxon>
        <taxon>Coleoptera</taxon>
        <taxon>Polyphaga</taxon>
        <taxon>Cucujiformia</taxon>
        <taxon>Coccinelloidea</taxon>
        <taxon>Coccinellidae</taxon>
        <taxon>Epilachninae</taxon>
        <taxon>Epilachnini</taxon>
        <taxon>Henosepilachna</taxon>
    </lineage>
</organism>
<dbReference type="SUPFAM" id="SSF50814">
    <property type="entry name" value="Lipocalins"/>
    <property type="match status" value="1"/>
</dbReference>
<dbReference type="GO" id="GO:0000302">
    <property type="term" value="P:response to reactive oxygen species"/>
    <property type="evidence" value="ECO:0007669"/>
    <property type="project" value="TreeGrafter"/>
</dbReference>
<dbReference type="Gene3D" id="2.40.128.20">
    <property type="match status" value="1"/>
</dbReference>